<feature type="active site" description="Proton acceptor" evidence="2">
    <location>
        <position position="121"/>
    </location>
</feature>
<protein>
    <recommendedName>
        <fullName evidence="2">RNA 2',3'-cyclic phosphodiesterase</fullName>
        <shortName evidence="2">RNA 2',3'-CPDase</shortName>
        <ecNumber evidence="2">3.1.4.58</ecNumber>
    </recommendedName>
</protein>
<dbReference type="PANTHER" id="PTHR35561:SF1">
    <property type="entry name" value="RNA 2',3'-CYCLIC PHOSPHODIESTERASE"/>
    <property type="match status" value="1"/>
</dbReference>
<dbReference type="GO" id="GO:0016874">
    <property type="term" value="F:ligase activity"/>
    <property type="evidence" value="ECO:0007669"/>
    <property type="project" value="UniProtKB-KW"/>
</dbReference>
<proteinExistence type="inferred from homology"/>
<feature type="short sequence motif" description="HXTX 2" evidence="2">
    <location>
        <begin position="121"/>
        <end position="124"/>
    </location>
</feature>
<dbReference type="Gene3D" id="3.90.1140.10">
    <property type="entry name" value="Cyclic phosphodiesterase"/>
    <property type="match status" value="1"/>
</dbReference>
<feature type="active site" description="Proton donor" evidence="2">
    <location>
        <position position="37"/>
    </location>
</feature>
<dbReference type="AlphaFoldDB" id="A0A1D9GLJ0"/>
<dbReference type="GO" id="GO:0008664">
    <property type="term" value="F:RNA 2',3'-cyclic 3'-phosphodiesterase activity"/>
    <property type="evidence" value="ECO:0007669"/>
    <property type="project" value="UniProtKB-EC"/>
</dbReference>
<comment type="function">
    <text evidence="2">Hydrolyzes RNA 2',3'-cyclic phosphodiester to an RNA 2'-phosphomonoester.</text>
</comment>
<keyword evidence="4" id="KW-0436">Ligase</keyword>
<dbReference type="InterPro" id="IPR004175">
    <property type="entry name" value="RNA_CPDase"/>
</dbReference>
<evidence type="ECO:0000256" key="2">
    <source>
        <dbReference type="HAMAP-Rule" id="MF_01940"/>
    </source>
</evidence>
<dbReference type="EC" id="3.1.4.58" evidence="2"/>
<dbReference type="HAMAP" id="MF_01940">
    <property type="entry name" value="RNA_CPDase"/>
    <property type="match status" value="1"/>
</dbReference>
<keyword evidence="1 2" id="KW-0378">Hydrolase</keyword>
<reference evidence="4 5" key="1">
    <citation type="submission" date="2016-10" db="EMBL/GenBank/DDBJ databases">
        <title>Marinobacter salinus sp. nov., a moderately halophilic bacterium isolated from a tidal flat environment.</title>
        <authorList>
            <person name="Park S.-J."/>
        </authorList>
    </citation>
    <scope>NUCLEOTIDE SEQUENCE [LARGE SCALE GENOMIC DNA]</scope>
    <source>
        <strain evidence="4 5">Hb8</strain>
    </source>
</reference>
<dbReference type="KEGG" id="msq:BKP64_09725"/>
<gene>
    <name evidence="4" type="ORF">BKP64_09725</name>
</gene>
<dbReference type="OrthoDB" id="7061261at2"/>
<dbReference type="GO" id="GO:0004113">
    <property type="term" value="F:2',3'-cyclic-nucleotide 3'-phosphodiesterase activity"/>
    <property type="evidence" value="ECO:0007669"/>
    <property type="project" value="InterPro"/>
</dbReference>
<evidence type="ECO:0000259" key="3">
    <source>
        <dbReference type="Pfam" id="PF02834"/>
    </source>
</evidence>
<sequence length="178" mass="19968">MPRIFFGVEIPSSLKKPLLQVKAPIDGAKWQSANQLHLTLLFLGQVKPEQIPAICNAARNLPVPGFDLAIDGVGCFGKPESPHNIWAGVTPREPLVSLQETLQQRLKPEGFPLEKRPLKPHVTLARFKKQREPIGELLANYLHHHFGRFPVHECVLYESTQGARGSVYTVLERFQLPS</sequence>
<evidence type="ECO:0000313" key="4">
    <source>
        <dbReference type="EMBL" id="AOY88421.1"/>
    </source>
</evidence>
<feature type="short sequence motif" description="HXTX 1" evidence="2">
    <location>
        <begin position="37"/>
        <end position="40"/>
    </location>
</feature>
<feature type="domain" description="Phosphoesterase HXTX" evidence="3">
    <location>
        <begin position="92"/>
        <end position="168"/>
    </location>
</feature>
<accession>A0A1D9GLJ0</accession>
<keyword evidence="5" id="KW-1185">Reference proteome</keyword>
<comment type="similarity">
    <text evidence="2">Belongs to the 2H phosphoesterase superfamily. ThpR family.</text>
</comment>
<evidence type="ECO:0000313" key="5">
    <source>
        <dbReference type="Proteomes" id="UP000177445"/>
    </source>
</evidence>
<dbReference type="Proteomes" id="UP000177445">
    <property type="component" value="Chromosome"/>
</dbReference>
<name>A0A1D9GLJ0_9GAMM</name>
<dbReference type="InterPro" id="IPR009097">
    <property type="entry name" value="Cyclic_Pdiesterase"/>
</dbReference>
<dbReference type="PANTHER" id="PTHR35561">
    <property type="entry name" value="RNA 2',3'-CYCLIC PHOSPHODIESTERASE"/>
    <property type="match status" value="1"/>
</dbReference>
<organism evidence="4 5">
    <name type="scientific">Marinobacter salinus</name>
    <dbReference type="NCBI Taxonomy" id="1874317"/>
    <lineage>
        <taxon>Bacteria</taxon>
        <taxon>Pseudomonadati</taxon>
        <taxon>Pseudomonadota</taxon>
        <taxon>Gammaproteobacteria</taxon>
        <taxon>Pseudomonadales</taxon>
        <taxon>Marinobacteraceae</taxon>
        <taxon>Marinobacter</taxon>
    </lineage>
</organism>
<dbReference type="Pfam" id="PF02834">
    <property type="entry name" value="LigT_PEase"/>
    <property type="match status" value="2"/>
</dbReference>
<dbReference type="EMBL" id="CP017715">
    <property type="protein sequence ID" value="AOY88421.1"/>
    <property type="molecule type" value="Genomic_DNA"/>
</dbReference>
<feature type="domain" description="Phosphoesterase HXTX" evidence="3">
    <location>
        <begin position="8"/>
        <end position="86"/>
    </location>
</feature>
<evidence type="ECO:0000256" key="1">
    <source>
        <dbReference type="ARBA" id="ARBA00022801"/>
    </source>
</evidence>
<dbReference type="RefSeq" id="WP_070969128.1">
    <property type="nucleotide sequence ID" value="NZ_CP017715.1"/>
</dbReference>
<dbReference type="SUPFAM" id="SSF55144">
    <property type="entry name" value="LigT-like"/>
    <property type="match status" value="1"/>
</dbReference>
<dbReference type="STRING" id="1874317.BKP64_09725"/>
<comment type="catalytic activity">
    <reaction evidence="2">
        <text>a 3'-end 2',3'-cyclophospho-ribonucleotide-RNA + H2O = a 3'-end 2'-phospho-ribonucleotide-RNA + H(+)</text>
        <dbReference type="Rhea" id="RHEA:11828"/>
        <dbReference type="Rhea" id="RHEA-COMP:10464"/>
        <dbReference type="Rhea" id="RHEA-COMP:17353"/>
        <dbReference type="ChEBI" id="CHEBI:15377"/>
        <dbReference type="ChEBI" id="CHEBI:15378"/>
        <dbReference type="ChEBI" id="CHEBI:83064"/>
        <dbReference type="ChEBI" id="CHEBI:173113"/>
        <dbReference type="EC" id="3.1.4.58"/>
    </reaction>
</comment>
<dbReference type="InterPro" id="IPR014051">
    <property type="entry name" value="Phosphoesterase_HXTX"/>
</dbReference>
<dbReference type="NCBIfam" id="TIGR02258">
    <property type="entry name" value="2_5_ligase"/>
    <property type="match status" value="1"/>
</dbReference>